<dbReference type="PROSITE" id="PS51450">
    <property type="entry name" value="LRR"/>
    <property type="match status" value="1"/>
</dbReference>
<dbReference type="AlphaFoldDB" id="A0A8S1MSR7"/>
<dbReference type="InterPro" id="IPR053040">
    <property type="entry name" value="LRR-containing_protein_71"/>
</dbReference>
<reference evidence="1" key="1">
    <citation type="submission" date="2021-01" db="EMBL/GenBank/DDBJ databases">
        <authorList>
            <consortium name="Genoscope - CEA"/>
            <person name="William W."/>
        </authorList>
    </citation>
    <scope>NUCLEOTIDE SEQUENCE</scope>
</reference>
<gene>
    <name evidence="1" type="ORF">PPRIM_AZ9-3.1.T0670216</name>
</gene>
<sequence>MKKQPPPSSQQPQQIQSRIIQKEVFWVYQAQSVQQSAFEQYLTLNQKEIYNLQQQQQIGFMENIQQVSNSINNHIHPCLQNNAQDQFLRFNSINVDWLTLKLIHLFINNSNLMAIDFRHNRFTNQELDVVYQIFAFQRIIKAFIEYNSNVNILKLCPLYNLEFIYLRGNEIENNIIVQFMGNLHNRVRVLELGVNKISQEGVDAIAEYMGKQNALEYLGLAQNCIKSFQDIKLLTNSFGKNRITTEEFSKIQELEQQRELQIQKFQKQKKKYTEEMLIQVPPYVKIDNFNYTLQNPQFKLLNLSDNQLVEQDRDQIDKFLSRLLDTQSVVLTNNLFEHSTRAKLRKKYKKCVVI</sequence>
<evidence type="ECO:0008006" key="3">
    <source>
        <dbReference type="Google" id="ProtNLM"/>
    </source>
</evidence>
<dbReference type="PANTHER" id="PTHR46984">
    <property type="entry name" value="LEUCINE-RICH REPEAT-CONTAINING PROTEIN 71"/>
    <property type="match status" value="1"/>
</dbReference>
<evidence type="ECO:0000313" key="1">
    <source>
        <dbReference type="EMBL" id="CAD8082362.1"/>
    </source>
</evidence>
<keyword evidence="2" id="KW-1185">Reference proteome</keyword>
<organism evidence="1 2">
    <name type="scientific">Paramecium primaurelia</name>
    <dbReference type="NCBI Taxonomy" id="5886"/>
    <lineage>
        <taxon>Eukaryota</taxon>
        <taxon>Sar</taxon>
        <taxon>Alveolata</taxon>
        <taxon>Ciliophora</taxon>
        <taxon>Intramacronucleata</taxon>
        <taxon>Oligohymenophorea</taxon>
        <taxon>Peniculida</taxon>
        <taxon>Parameciidae</taxon>
        <taxon>Paramecium</taxon>
    </lineage>
</organism>
<evidence type="ECO:0000313" key="2">
    <source>
        <dbReference type="Proteomes" id="UP000688137"/>
    </source>
</evidence>
<name>A0A8S1MSR7_PARPR</name>
<accession>A0A8S1MSR7</accession>
<comment type="caution">
    <text evidence="1">The sequence shown here is derived from an EMBL/GenBank/DDBJ whole genome shotgun (WGS) entry which is preliminary data.</text>
</comment>
<dbReference type="InterPro" id="IPR001611">
    <property type="entry name" value="Leu-rich_rpt"/>
</dbReference>
<dbReference type="OMA" id="AIAEYMG"/>
<dbReference type="Proteomes" id="UP000688137">
    <property type="component" value="Unassembled WGS sequence"/>
</dbReference>
<protein>
    <recommendedName>
        <fullName evidence="3">Leucine rich repeat protein</fullName>
    </recommendedName>
</protein>
<dbReference type="EMBL" id="CAJJDM010000070">
    <property type="protein sequence ID" value="CAD8082362.1"/>
    <property type="molecule type" value="Genomic_DNA"/>
</dbReference>
<dbReference type="PANTHER" id="PTHR46984:SF1">
    <property type="entry name" value="LEUCINE-RICH REPEAT-CONTAINING PROTEIN 71"/>
    <property type="match status" value="1"/>
</dbReference>
<proteinExistence type="predicted"/>